<dbReference type="RefSeq" id="WP_227477834.1">
    <property type="nucleotide sequence ID" value="NZ_JAFMPT010000020.1"/>
</dbReference>
<comment type="caution">
    <text evidence="3">The sequence shown here is derived from an EMBL/GenBank/DDBJ whole genome shotgun (WGS) entry which is preliminary data.</text>
</comment>
<dbReference type="Pfam" id="PF05299">
    <property type="entry name" value="Peptidase_M61"/>
    <property type="match status" value="1"/>
</dbReference>
<name>A0ABS8EQS6_9FLAO</name>
<evidence type="ECO:0000313" key="3">
    <source>
        <dbReference type="EMBL" id="MCC1485342.1"/>
    </source>
</evidence>
<dbReference type="EMBL" id="JAFMPT010000020">
    <property type="protein sequence ID" value="MCC1485342.1"/>
    <property type="molecule type" value="Genomic_DNA"/>
</dbReference>
<feature type="domain" description="Peptidase M61 N-terminal" evidence="2">
    <location>
        <begin position="36"/>
        <end position="220"/>
    </location>
</feature>
<keyword evidence="4" id="KW-1185">Reference proteome</keyword>
<evidence type="ECO:0000313" key="4">
    <source>
        <dbReference type="Proteomes" id="UP000778797"/>
    </source>
</evidence>
<dbReference type="InterPro" id="IPR007963">
    <property type="entry name" value="Peptidase_M61_catalytic"/>
</dbReference>
<reference evidence="3" key="1">
    <citation type="submission" date="2021-03" db="EMBL/GenBank/DDBJ databases">
        <authorList>
            <person name="Ping X."/>
        </authorList>
    </citation>
    <scope>NUCLEOTIDE SEQUENCE</scope>
    <source>
        <strain evidence="3">E313</strain>
    </source>
</reference>
<dbReference type="PROSITE" id="PS51257">
    <property type="entry name" value="PROKAR_LIPOPROTEIN"/>
    <property type="match status" value="1"/>
</dbReference>
<dbReference type="Gene3D" id="2.60.40.3650">
    <property type="match status" value="1"/>
</dbReference>
<organism evidence="3 4">
    <name type="scientific">Winogradskyella immobilis</name>
    <dbReference type="NCBI Taxonomy" id="2816852"/>
    <lineage>
        <taxon>Bacteria</taxon>
        <taxon>Pseudomonadati</taxon>
        <taxon>Bacteroidota</taxon>
        <taxon>Flavobacteriia</taxon>
        <taxon>Flavobacteriales</taxon>
        <taxon>Flavobacteriaceae</taxon>
        <taxon>Winogradskyella</taxon>
    </lineage>
</organism>
<evidence type="ECO:0000259" key="1">
    <source>
        <dbReference type="Pfam" id="PF05299"/>
    </source>
</evidence>
<protein>
    <submittedName>
        <fullName evidence="3">Peptidase M61</fullName>
    </submittedName>
</protein>
<dbReference type="SUPFAM" id="SSF55486">
    <property type="entry name" value="Metalloproteases ('zincins'), catalytic domain"/>
    <property type="match status" value="1"/>
</dbReference>
<reference evidence="3" key="2">
    <citation type="submission" date="2021-10" db="EMBL/GenBank/DDBJ databases">
        <title>Genome of Winogradskyella sp. E313.</title>
        <authorList>
            <person name="Zhou Y."/>
        </authorList>
    </citation>
    <scope>NUCLEOTIDE SEQUENCE</scope>
    <source>
        <strain evidence="3">E313</strain>
    </source>
</reference>
<dbReference type="SUPFAM" id="SSF50156">
    <property type="entry name" value="PDZ domain-like"/>
    <property type="match status" value="1"/>
</dbReference>
<evidence type="ECO:0000259" key="2">
    <source>
        <dbReference type="Pfam" id="PF17899"/>
    </source>
</evidence>
<gene>
    <name evidence="3" type="ORF">J1C55_12125</name>
</gene>
<dbReference type="InterPro" id="IPR027268">
    <property type="entry name" value="Peptidase_M4/M1_CTD_sf"/>
</dbReference>
<dbReference type="InterPro" id="IPR040756">
    <property type="entry name" value="Peptidase_M61_N"/>
</dbReference>
<feature type="domain" description="Peptidase M61 catalytic" evidence="1">
    <location>
        <begin position="316"/>
        <end position="424"/>
    </location>
</feature>
<dbReference type="InterPro" id="IPR036034">
    <property type="entry name" value="PDZ_sf"/>
</dbReference>
<dbReference type="Gene3D" id="1.10.390.10">
    <property type="entry name" value="Neutral Protease Domain 2"/>
    <property type="match status" value="1"/>
</dbReference>
<dbReference type="Pfam" id="PF17899">
    <property type="entry name" value="Peptidase_M61_N"/>
    <property type="match status" value="1"/>
</dbReference>
<dbReference type="Gene3D" id="2.30.42.10">
    <property type="match status" value="1"/>
</dbReference>
<dbReference type="Proteomes" id="UP000778797">
    <property type="component" value="Unassembled WGS sequence"/>
</dbReference>
<proteinExistence type="predicted"/>
<sequence>MKQVIAIIGLSLVLVGCGSAKTGKDDSASNNPIATALDLTKVDNDRVPVSINPGRFSQESVTYRLPKVVQGTYSVSDFGKYIEDFKAIDYSGNELSVNKVDANTWTISNATELDKIIYYVNDTYDIESSGGIGGEQPFSPAGTNIEPTNYVLNLHGFIGYFDSLKNNQYALDVTAPSDFVRTSALEVKSTAPTTDGNASTTSYFAQRYFDITDNPMMYGNLDVQEFLVGDIKIVLSVYSPNGTHTAASLKQTMSDMMKAQKAYLGDVNSTPRYDIYLYLSDGADTSPKGFGALEHHTSTVVVLPEASSKEGLAKSMIDVVAHEFFHIVTPLSVHSEDVHYFDYNAPTFSKHLWMYEGVTEYFAQHFQVKEGLVDADEFYNVVMQKISTSRRMNDAMSFTIMSENVLDEKYAPEYFNVYQKGALIGMCIDILMRKESNGTRSMLSLMKELSARYGKEKPFVDDNIITEITEMTYPSVGEFLKTHVEGDVPINYNDFFTMAGLKLGETEVETNYIFAGGQNVVFDADQSKGIIFFSPVALKNSFWASQGVKVGDVIKKVNGSDLTLANAQQVIGGMFSWQEGQEITMELERDGEPVKIETKLTKATAKSEGLVEDENATDAQKELRKAWLKG</sequence>
<accession>A0ABS8EQS6</accession>